<dbReference type="OrthoDB" id="14833at2759"/>
<sequence length="448" mass="49994">MSISKTAQSGVAVHQTQPLPMTLSASDRQRPNFVPPPPHSLPLSWRFRIQFDSLRIHSYEYSIASFNGDLSSLTAPPFILSTTSLTEYSAYWAEHPALFVAPAKEADPAKRALLVLKWFLSTLHQQYCSRSEKLGSEKKPLNPFLGELFIGKWEGAAEVGETALVSEQVSHHPPATAYAIRNEKNGVELQGYNAQKASFSSTILVKQIGHALYSITPPGSDEKEQYLITLPSLHIESLIYGSPFVELEKSTKIVSSTGYVAKIDYSGKGWLSGKKNTFTASLFKESEGEKKPLYTVEGQWSDKFSIKDARTKDVIDTWNSKENPVTPLTLAPLEQQDLYESRRAWSDVAANIQKGDMDAVSGYKSRIEAAQREQRRIEKEEGREWERRFFNRVEESAEDAQIQRLAKSADLAFETDKTGGIWRFDAQKAAGAQPPYHKVGGEGLGLTE</sequence>
<evidence type="ECO:0000313" key="3">
    <source>
        <dbReference type="EMBL" id="CAG8888107.1"/>
    </source>
</evidence>
<dbReference type="Pfam" id="PF01237">
    <property type="entry name" value="Oxysterol_BP"/>
    <property type="match status" value="1"/>
</dbReference>
<dbReference type="Gene3D" id="1.10.287.2720">
    <property type="match status" value="1"/>
</dbReference>
<organism evidence="3 4">
    <name type="scientific">Penicillium egyptiacum</name>
    <dbReference type="NCBI Taxonomy" id="1303716"/>
    <lineage>
        <taxon>Eukaryota</taxon>
        <taxon>Fungi</taxon>
        <taxon>Dikarya</taxon>
        <taxon>Ascomycota</taxon>
        <taxon>Pezizomycotina</taxon>
        <taxon>Eurotiomycetes</taxon>
        <taxon>Eurotiomycetidae</taxon>
        <taxon>Eurotiales</taxon>
        <taxon>Aspergillaceae</taxon>
        <taxon>Penicillium</taxon>
    </lineage>
</organism>
<gene>
    <name evidence="3" type="ORF">PEGY_LOCUS1354</name>
</gene>
<evidence type="ECO:0000256" key="1">
    <source>
        <dbReference type="ARBA" id="ARBA00008842"/>
    </source>
</evidence>
<dbReference type="Gene3D" id="3.30.70.3490">
    <property type="match status" value="1"/>
</dbReference>
<dbReference type="GO" id="GO:0008142">
    <property type="term" value="F:oxysterol binding"/>
    <property type="evidence" value="ECO:0007669"/>
    <property type="project" value="TreeGrafter"/>
</dbReference>
<dbReference type="InterPro" id="IPR018494">
    <property type="entry name" value="Oxysterol-bd_CS"/>
</dbReference>
<comment type="similarity">
    <text evidence="1 2">Belongs to the OSBP family.</text>
</comment>
<dbReference type="InterPro" id="IPR037239">
    <property type="entry name" value="OSBP_sf"/>
</dbReference>
<dbReference type="Proteomes" id="UP001154252">
    <property type="component" value="Unassembled WGS sequence"/>
</dbReference>
<dbReference type="PROSITE" id="PS01013">
    <property type="entry name" value="OSBP"/>
    <property type="match status" value="1"/>
</dbReference>
<dbReference type="AlphaFoldDB" id="A0A9W4K8C5"/>
<dbReference type="InterPro" id="IPR000648">
    <property type="entry name" value="Oxysterol-bd"/>
</dbReference>
<dbReference type="EMBL" id="CAJVRC010000839">
    <property type="protein sequence ID" value="CAG8888107.1"/>
    <property type="molecule type" value="Genomic_DNA"/>
</dbReference>
<dbReference type="Gene3D" id="6.10.250.1430">
    <property type="match status" value="1"/>
</dbReference>
<evidence type="ECO:0000313" key="4">
    <source>
        <dbReference type="Proteomes" id="UP001154252"/>
    </source>
</evidence>
<keyword evidence="4" id="KW-1185">Reference proteome</keyword>
<dbReference type="FunFam" id="2.40.160.120:FF:000010">
    <property type="entry name" value="Oxysterol-binding protein homolog 4"/>
    <property type="match status" value="1"/>
</dbReference>
<dbReference type="GO" id="GO:0120009">
    <property type="term" value="P:intermembrane lipid transfer"/>
    <property type="evidence" value="ECO:0007669"/>
    <property type="project" value="UniProtKB-ARBA"/>
</dbReference>
<dbReference type="GO" id="GO:0005829">
    <property type="term" value="C:cytosol"/>
    <property type="evidence" value="ECO:0007669"/>
    <property type="project" value="TreeGrafter"/>
</dbReference>
<dbReference type="Gene3D" id="2.40.160.120">
    <property type="match status" value="1"/>
</dbReference>
<name>A0A9W4K8C5_9EURO</name>
<dbReference type="FunFam" id="1.10.287.2720:FF:000003">
    <property type="entry name" value="Oxysterol binding protein"/>
    <property type="match status" value="1"/>
</dbReference>
<dbReference type="PANTHER" id="PTHR10972">
    <property type="entry name" value="OXYSTEROL-BINDING PROTEIN-RELATED"/>
    <property type="match status" value="1"/>
</dbReference>
<evidence type="ECO:0000256" key="2">
    <source>
        <dbReference type="RuleBase" id="RU003844"/>
    </source>
</evidence>
<protein>
    <recommendedName>
        <fullName evidence="5">Oxysterol binding protein</fullName>
    </recommendedName>
</protein>
<accession>A0A9W4K8C5</accession>
<reference evidence="3" key="1">
    <citation type="submission" date="2021-07" db="EMBL/GenBank/DDBJ databases">
        <authorList>
            <person name="Branca A.L. A."/>
        </authorList>
    </citation>
    <scope>NUCLEOTIDE SEQUENCE</scope>
</reference>
<dbReference type="PANTHER" id="PTHR10972:SF184">
    <property type="entry name" value="OXYSTEROL-BINDING PROTEIN HOMOLOG 4-RELATED"/>
    <property type="match status" value="1"/>
</dbReference>
<proteinExistence type="inferred from homology"/>
<dbReference type="GO" id="GO:0016020">
    <property type="term" value="C:membrane"/>
    <property type="evidence" value="ECO:0007669"/>
    <property type="project" value="TreeGrafter"/>
</dbReference>
<dbReference type="SUPFAM" id="SSF144000">
    <property type="entry name" value="Oxysterol-binding protein-like"/>
    <property type="match status" value="1"/>
</dbReference>
<evidence type="ECO:0008006" key="5">
    <source>
        <dbReference type="Google" id="ProtNLM"/>
    </source>
</evidence>
<comment type="caution">
    <text evidence="3">The sequence shown here is derived from an EMBL/GenBank/DDBJ whole genome shotgun (WGS) entry which is preliminary data.</text>
</comment>